<name>A0ABR4P1J5_9SACH</name>
<sequence length="701" mass="80137">MLSLLLLLFASVVYGFNKDDFKVDGDQLPGFSKLKSTDDWTIPTMYSGHLPASNDNDIQYFFWKFEGRNKILPEGESPLILWLNGGPGCSSMSGALMEIGPFRLNEDAEVIPNEGSWHMRGSVLFLDQPVGTGFSFAKDYPQSNKMEIITGNFMTFLKNYLETFPEDKNREIIFAGESYAGQYLPYFAEAIAKHNSNVKTDEEKINVKALMIGNGWIDPETQYLSYVPFALDKKLVDKSDPNFKDLLAQHESCQNVINKADKSSPRLSYSECEAVLSKIITKNNKECINVYKYDVIEKYPSCGLDWPVDTHYVTKFLSNKKVLKALHVNDERAWIECRQTVKVDSIDTRPSIELLPSLLESGLEIILFNGEKDLICNTRSVDDTIKKLKWDGSQGFTNEVQEFDWVYRDDIKVDKEEIAGNVRYERQLTIVSIYNGSHMVSYEKSVIARGILDMYYDDVLLVKRNDKDTLISSKSGDIDGYLEDLQDEENDNKEEEGEKNETDVDESDDDSHEEDDSDEDDSNEEEQENHGNNNSNNHSNQDQEDQYYDDYDGYYDDQDQDEEGDSSNFKMYALFFMFFGVFAVVTPFFVADYYKKKRHPQLSDNDESGGRFNKTVTWANDLEDGSFEMEDFDIRHEDEEAEDIDFDEDIISDDDLSGITAAAPLEGTTTKHPAKNKKNKPKKKGKYTSVPTEDSDVESDN</sequence>
<evidence type="ECO:0000256" key="19">
    <source>
        <dbReference type="SAM" id="Phobius"/>
    </source>
</evidence>
<comment type="subcellular location">
    <subcellularLocation>
        <location evidence="2">Golgi apparatus</location>
        <location evidence="2">trans-Golgi network membrane</location>
        <topology evidence="2">Single-pass type I membrane protein</topology>
    </subcellularLocation>
</comment>
<feature type="transmembrane region" description="Helical" evidence="19">
    <location>
        <begin position="571"/>
        <end position="591"/>
    </location>
</feature>
<organism evidence="21 22">
    <name type="scientific">Nakaseomyces bracarensis</name>
    <dbReference type="NCBI Taxonomy" id="273131"/>
    <lineage>
        <taxon>Eukaryota</taxon>
        <taxon>Fungi</taxon>
        <taxon>Dikarya</taxon>
        <taxon>Ascomycota</taxon>
        <taxon>Saccharomycotina</taxon>
        <taxon>Saccharomycetes</taxon>
        <taxon>Saccharomycetales</taxon>
        <taxon>Saccharomycetaceae</taxon>
        <taxon>Nakaseomyces</taxon>
    </lineage>
</organism>
<feature type="region of interest" description="Disordered" evidence="18">
    <location>
        <begin position="657"/>
        <end position="701"/>
    </location>
</feature>
<evidence type="ECO:0000256" key="18">
    <source>
        <dbReference type="SAM" id="MobiDB-lite"/>
    </source>
</evidence>
<feature type="compositionally biased region" description="Acidic residues" evidence="18">
    <location>
        <begin position="480"/>
        <end position="527"/>
    </location>
</feature>
<evidence type="ECO:0000256" key="5">
    <source>
        <dbReference type="ARBA" id="ARBA00022670"/>
    </source>
</evidence>
<evidence type="ECO:0000256" key="13">
    <source>
        <dbReference type="ARBA" id="ARBA00023180"/>
    </source>
</evidence>
<dbReference type="GO" id="GO:0004180">
    <property type="term" value="F:carboxypeptidase activity"/>
    <property type="evidence" value="ECO:0007669"/>
    <property type="project" value="UniProtKB-KW"/>
</dbReference>
<dbReference type="EMBL" id="JBEVYD010000001">
    <property type="protein sequence ID" value="KAL3235286.1"/>
    <property type="molecule type" value="Genomic_DNA"/>
</dbReference>
<evidence type="ECO:0000256" key="16">
    <source>
        <dbReference type="ARBA" id="ARBA00040628"/>
    </source>
</evidence>
<evidence type="ECO:0000256" key="11">
    <source>
        <dbReference type="ARBA" id="ARBA00023034"/>
    </source>
</evidence>
<keyword evidence="12 19" id="KW-0472">Membrane</keyword>
<accession>A0ABR4P1J5</accession>
<evidence type="ECO:0000256" key="17">
    <source>
        <dbReference type="ARBA" id="ARBA00042717"/>
    </source>
</evidence>
<evidence type="ECO:0000256" key="12">
    <source>
        <dbReference type="ARBA" id="ARBA00023136"/>
    </source>
</evidence>
<evidence type="ECO:0000256" key="4">
    <source>
        <dbReference type="ARBA" id="ARBA00022645"/>
    </source>
</evidence>
<dbReference type="InterPro" id="IPR029058">
    <property type="entry name" value="AB_hydrolase_fold"/>
</dbReference>
<proteinExistence type="inferred from homology"/>
<evidence type="ECO:0000256" key="7">
    <source>
        <dbReference type="ARBA" id="ARBA00022703"/>
    </source>
</evidence>
<evidence type="ECO:0000313" key="22">
    <source>
        <dbReference type="Proteomes" id="UP001623330"/>
    </source>
</evidence>
<keyword evidence="11" id="KW-0333">Golgi apparatus</keyword>
<keyword evidence="7" id="KW-0053">Apoptosis</keyword>
<feature type="region of interest" description="Disordered" evidence="18">
    <location>
        <begin position="473"/>
        <end position="563"/>
    </location>
</feature>
<evidence type="ECO:0000256" key="9">
    <source>
        <dbReference type="ARBA" id="ARBA00022801"/>
    </source>
</evidence>
<evidence type="ECO:0000256" key="8">
    <source>
        <dbReference type="ARBA" id="ARBA00022729"/>
    </source>
</evidence>
<feature type="compositionally biased region" description="Basic residues" evidence="18">
    <location>
        <begin position="672"/>
        <end position="686"/>
    </location>
</feature>
<dbReference type="EC" id="3.4.16.6" evidence="14"/>
<evidence type="ECO:0000256" key="3">
    <source>
        <dbReference type="ARBA" id="ARBA00009431"/>
    </source>
</evidence>
<dbReference type="Pfam" id="PF00450">
    <property type="entry name" value="Peptidase_S10"/>
    <property type="match status" value="1"/>
</dbReference>
<dbReference type="PANTHER" id="PTHR11802">
    <property type="entry name" value="SERINE PROTEASE FAMILY S10 SERINE CARBOXYPEPTIDASE"/>
    <property type="match status" value="1"/>
</dbReference>
<dbReference type="InterPro" id="IPR001563">
    <property type="entry name" value="Peptidase_S10"/>
</dbReference>
<dbReference type="PANTHER" id="PTHR11802:SF190">
    <property type="entry name" value="PHEROMONE-PROCESSING CARBOXYPEPTIDASE KEX1"/>
    <property type="match status" value="1"/>
</dbReference>
<keyword evidence="22" id="KW-1185">Reference proteome</keyword>
<gene>
    <name evidence="21" type="ORF">RNJ44_00045</name>
</gene>
<comment type="similarity">
    <text evidence="3">Belongs to the peptidase S10 family.</text>
</comment>
<reference evidence="21 22" key="1">
    <citation type="submission" date="2024-05" db="EMBL/GenBank/DDBJ databases">
        <title>Long read based assembly of the Candida bracarensis genome reveals expanded adhesin content.</title>
        <authorList>
            <person name="Marcet-Houben M."/>
            <person name="Ksiezopolska E."/>
            <person name="Gabaldon T."/>
        </authorList>
    </citation>
    <scope>NUCLEOTIDE SEQUENCE [LARGE SCALE GENOMIC DNA]</scope>
    <source>
        <strain evidence="21 22">CBM6</strain>
    </source>
</reference>
<evidence type="ECO:0000256" key="1">
    <source>
        <dbReference type="ARBA" id="ARBA00001003"/>
    </source>
</evidence>
<comment type="caution">
    <text evidence="21">The sequence shown here is derived from an EMBL/GenBank/DDBJ whole genome shotgun (WGS) entry which is preliminary data.</text>
</comment>
<evidence type="ECO:0000256" key="2">
    <source>
        <dbReference type="ARBA" id="ARBA00004393"/>
    </source>
</evidence>
<keyword evidence="4 21" id="KW-0121">Carboxypeptidase</keyword>
<keyword evidence="10 19" id="KW-1133">Transmembrane helix</keyword>
<keyword evidence="5" id="KW-0645">Protease</keyword>
<evidence type="ECO:0000256" key="15">
    <source>
        <dbReference type="ARBA" id="ARBA00040403"/>
    </source>
</evidence>
<evidence type="ECO:0000256" key="6">
    <source>
        <dbReference type="ARBA" id="ARBA00022692"/>
    </source>
</evidence>
<evidence type="ECO:0000256" key="20">
    <source>
        <dbReference type="SAM" id="SignalP"/>
    </source>
</evidence>
<dbReference type="Gene3D" id="3.40.50.1820">
    <property type="entry name" value="alpha/beta hydrolase"/>
    <property type="match status" value="1"/>
</dbReference>
<protein>
    <recommendedName>
        <fullName evidence="16">Pheromone-processing carboxypeptidase KEX1</fullName>
        <ecNumber evidence="14">3.4.16.6</ecNumber>
    </recommendedName>
    <alternativeName>
        <fullName evidence="17">Carboxypeptidase D</fullName>
    </alternativeName>
    <alternativeName>
        <fullName evidence="15">Pheromone-processing carboxypeptidase kex1</fullName>
    </alternativeName>
</protein>
<feature type="compositionally biased region" description="Low complexity" evidence="18">
    <location>
        <begin position="530"/>
        <end position="540"/>
    </location>
</feature>
<keyword evidence="6 19" id="KW-0812">Transmembrane</keyword>
<keyword evidence="9" id="KW-0378">Hydrolase</keyword>
<evidence type="ECO:0000313" key="21">
    <source>
        <dbReference type="EMBL" id="KAL3235286.1"/>
    </source>
</evidence>
<dbReference type="Proteomes" id="UP001623330">
    <property type="component" value="Unassembled WGS sequence"/>
</dbReference>
<feature type="signal peptide" evidence="20">
    <location>
        <begin position="1"/>
        <end position="15"/>
    </location>
</feature>
<evidence type="ECO:0000256" key="14">
    <source>
        <dbReference type="ARBA" id="ARBA00038895"/>
    </source>
</evidence>
<feature type="chain" id="PRO_5046152053" description="Pheromone-processing carboxypeptidase KEX1" evidence="20">
    <location>
        <begin position="16"/>
        <end position="701"/>
    </location>
</feature>
<keyword evidence="8 20" id="KW-0732">Signal</keyword>
<keyword evidence="13" id="KW-0325">Glycoprotein</keyword>
<comment type="catalytic activity">
    <reaction evidence="1">
        <text>Preferential release of a C-terminal arginine or lysine residue.</text>
        <dbReference type="EC" id="3.4.16.6"/>
    </reaction>
</comment>
<feature type="compositionally biased region" description="Acidic residues" evidence="18">
    <location>
        <begin position="542"/>
        <end position="563"/>
    </location>
</feature>
<dbReference type="SUPFAM" id="SSF53474">
    <property type="entry name" value="alpha/beta-Hydrolases"/>
    <property type="match status" value="1"/>
</dbReference>
<dbReference type="PRINTS" id="PR00724">
    <property type="entry name" value="CRBOXYPTASEC"/>
</dbReference>
<evidence type="ECO:0000256" key="10">
    <source>
        <dbReference type="ARBA" id="ARBA00022989"/>
    </source>
</evidence>